<evidence type="ECO:0000313" key="4">
    <source>
        <dbReference type="Proteomes" id="UP000198995"/>
    </source>
</evidence>
<dbReference type="Pfam" id="PF04205">
    <property type="entry name" value="FMN_bind"/>
    <property type="match status" value="1"/>
</dbReference>
<sequence length="134" mass="14157">MTKSRKKWLVTCVVIGICLGSVVAQAEVVEADTSGATADVDSRAPGPYRNGTFTGSAPGYNGDMTVQVTIKNGWIAQTKITETKDDADYITKIQPLMAAVMEKQTTKTDTVSGATFSSCGFLDAVDQAIEKAKA</sequence>
<dbReference type="OrthoDB" id="9806398at2"/>
<dbReference type="Proteomes" id="UP000198995">
    <property type="component" value="Unassembled WGS sequence"/>
</dbReference>
<evidence type="ECO:0000313" key="3">
    <source>
        <dbReference type="EMBL" id="SDD79183.1"/>
    </source>
</evidence>
<dbReference type="Gene3D" id="3.90.1010.20">
    <property type="match status" value="1"/>
</dbReference>
<dbReference type="GO" id="GO:0010181">
    <property type="term" value="F:FMN binding"/>
    <property type="evidence" value="ECO:0007669"/>
    <property type="project" value="InterPro"/>
</dbReference>
<accession>A0A1G6XN62</accession>
<evidence type="ECO:0000259" key="2">
    <source>
        <dbReference type="SMART" id="SM00900"/>
    </source>
</evidence>
<evidence type="ECO:0000256" key="1">
    <source>
        <dbReference type="SAM" id="SignalP"/>
    </source>
</evidence>
<keyword evidence="1" id="KW-0732">Signal</keyword>
<dbReference type="EMBL" id="FNAF01000007">
    <property type="protein sequence ID" value="SDD79183.1"/>
    <property type="molecule type" value="Genomic_DNA"/>
</dbReference>
<dbReference type="InterPro" id="IPR007329">
    <property type="entry name" value="FMN-bd"/>
</dbReference>
<dbReference type="AlphaFoldDB" id="A0A1G6XN62"/>
<dbReference type="SMART" id="SM00900">
    <property type="entry name" value="FMN_bind"/>
    <property type="match status" value="1"/>
</dbReference>
<gene>
    <name evidence="3" type="ORF">SAMN04489866_10725</name>
</gene>
<feature type="signal peptide" evidence="1">
    <location>
        <begin position="1"/>
        <end position="26"/>
    </location>
</feature>
<protein>
    <submittedName>
        <fullName evidence="3">FMN-binding domain-containing protein</fullName>
    </submittedName>
</protein>
<feature type="chain" id="PRO_5011637624" evidence="1">
    <location>
        <begin position="27"/>
        <end position="134"/>
    </location>
</feature>
<dbReference type="RefSeq" id="WP_091791924.1">
    <property type="nucleotide sequence ID" value="NZ_FNAF01000007.1"/>
</dbReference>
<organism evidence="3 4">
    <name type="scientific">Peptococcus niger</name>
    <dbReference type="NCBI Taxonomy" id="2741"/>
    <lineage>
        <taxon>Bacteria</taxon>
        <taxon>Bacillati</taxon>
        <taxon>Bacillota</taxon>
        <taxon>Clostridia</taxon>
        <taxon>Eubacteriales</taxon>
        <taxon>Peptococcaceae</taxon>
        <taxon>Peptococcus</taxon>
    </lineage>
</organism>
<dbReference type="STRING" id="2741.SAMN04489866_10725"/>
<name>A0A1G6XN62_PEPNI</name>
<proteinExistence type="predicted"/>
<reference evidence="3 4" key="1">
    <citation type="submission" date="2016-10" db="EMBL/GenBank/DDBJ databases">
        <authorList>
            <person name="de Groot N.N."/>
        </authorList>
    </citation>
    <scope>NUCLEOTIDE SEQUENCE [LARGE SCALE GENOMIC DNA]</scope>
    <source>
        <strain evidence="3 4">DSM 20475</strain>
    </source>
</reference>
<feature type="domain" description="FMN-binding" evidence="2">
    <location>
        <begin position="59"/>
        <end position="132"/>
    </location>
</feature>
<keyword evidence="4" id="KW-1185">Reference proteome</keyword>
<dbReference type="GO" id="GO:0016020">
    <property type="term" value="C:membrane"/>
    <property type="evidence" value="ECO:0007669"/>
    <property type="project" value="InterPro"/>
</dbReference>